<dbReference type="OrthoDB" id="9904630at2759"/>
<evidence type="ECO:0000313" key="5">
    <source>
        <dbReference type="RefSeq" id="XP_033811974.1"/>
    </source>
</evidence>
<gene>
    <name evidence="5" type="primary">IZUMO4</name>
</gene>
<proteinExistence type="inferred from homology"/>
<feature type="chain" id="PRO_5027769475" evidence="3">
    <location>
        <begin position="24"/>
        <end position="205"/>
    </location>
</feature>
<evidence type="ECO:0000256" key="1">
    <source>
        <dbReference type="ARBA" id="ARBA00009633"/>
    </source>
</evidence>
<dbReference type="GeneID" id="117365569"/>
<sequence length="205" mass="23700">MGAMQLRLPLLLLLLLAVLLTHGCLHCDSAFQQKFTFYRRNMGWKSWWVTDRTAALFILEKWQPRTLEGLQLNVEPEIRVFPQILSSVLKAQTLMLRDEIIESRLNCERQCGIYKYDTISCITCNASVTICFGYNCGTSEEWELALDSLPKYIKLMSLGFKTPLIPSSQNTTRLTSFSGKFEKDRIFWDKEKVPFKVTYMTCTVA</sequence>
<organism evidence="4 5">
    <name type="scientific">Geotrypetes seraphini</name>
    <name type="common">Gaboon caecilian</name>
    <name type="synonym">Caecilia seraphini</name>
    <dbReference type="NCBI Taxonomy" id="260995"/>
    <lineage>
        <taxon>Eukaryota</taxon>
        <taxon>Metazoa</taxon>
        <taxon>Chordata</taxon>
        <taxon>Craniata</taxon>
        <taxon>Vertebrata</taxon>
        <taxon>Euteleostomi</taxon>
        <taxon>Amphibia</taxon>
        <taxon>Gymnophiona</taxon>
        <taxon>Geotrypetes</taxon>
    </lineage>
</organism>
<feature type="signal peptide" evidence="3">
    <location>
        <begin position="1"/>
        <end position="23"/>
    </location>
</feature>
<dbReference type="KEGG" id="gsh:117365569"/>
<dbReference type="RefSeq" id="XP_033811974.1">
    <property type="nucleotide sequence ID" value="XM_033956083.1"/>
</dbReference>
<evidence type="ECO:0000313" key="4">
    <source>
        <dbReference type="Proteomes" id="UP000515159"/>
    </source>
</evidence>
<dbReference type="CTD" id="113177"/>
<protein>
    <submittedName>
        <fullName evidence="5">Izumo sperm-egg fusion protein 4 isoform X1</fullName>
    </submittedName>
</protein>
<dbReference type="InParanoid" id="A0A6P8S2F9"/>
<evidence type="ECO:0000256" key="2">
    <source>
        <dbReference type="ARBA" id="ARBA00022729"/>
    </source>
</evidence>
<name>A0A6P8S2F9_GEOSA</name>
<dbReference type="Proteomes" id="UP000515159">
    <property type="component" value="Chromosome 8"/>
</dbReference>
<dbReference type="Pfam" id="PF15005">
    <property type="entry name" value="IZUMO"/>
    <property type="match status" value="1"/>
</dbReference>
<dbReference type="InterPro" id="IPR052868">
    <property type="entry name" value="Izumo_fusion"/>
</dbReference>
<reference evidence="5" key="1">
    <citation type="submission" date="2025-08" db="UniProtKB">
        <authorList>
            <consortium name="RefSeq"/>
        </authorList>
    </citation>
    <scope>IDENTIFICATION</scope>
</reference>
<keyword evidence="4" id="KW-1185">Reference proteome</keyword>
<dbReference type="AlphaFoldDB" id="A0A6P8S2F9"/>
<keyword evidence="2 3" id="KW-0732">Signal</keyword>
<comment type="similarity">
    <text evidence="1">Belongs to the Izumo family.</text>
</comment>
<evidence type="ECO:0000256" key="3">
    <source>
        <dbReference type="SAM" id="SignalP"/>
    </source>
</evidence>
<dbReference type="PANTHER" id="PTHR37357:SF1">
    <property type="entry name" value="IZUMO SPERM-EGG FUSION PROTEIN 4"/>
    <property type="match status" value="1"/>
</dbReference>
<dbReference type="FunCoup" id="A0A6P8S2F9">
    <property type="interactions" value="393"/>
</dbReference>
<dbReference type="InterPro" id="IPR029389">
    <property type="entry name" value="IZUMO"/>
</dbReference>
<accession>A0A6P8S2F9</accession>
<dbReference type="PANTHER" id="PTHR37357">
    <property type="entry name" value="IZUMO SPERM-EGG FUSION PROTEIN 4"/>
    <property type="match status" value="1"/>
</dbReference>